<dbReference type="EMBL" id="ABVL01000029">
    <property type="protein sequence ID" value="EDY16724.1"/>
    <property type="molecule type" value="Genomic_DNA"/>
</dbReference>
<dbReference type="Gene3D" id="3.40.50.620">
    <property type="entry name" value="HUPs"/>
    <property type="match status" value="1"/>
</dbReference>
<keyword evidence="2" id="KW-1185">Reference proteome</keyword>
<comment type="caution">
    <text evidence="1">The sequence shown here is derived from an EMBL/GenBank/DDBJ whole genome shotgun (WGS) entry which is preliminary data.</text>
</comment>
<dbReference type="Proteomes" id="UP000005824">
    <property type="component" value="Unassembled WGS sequence"/>
</dbReference>
<name>B4DA97_9BACT</name>
<dbReference type="AlphaFoldDB" id="B4DA97"/>
<dbReference type="STRING" id="497964.CfE428DRAFT_5837"/>
<evidence type="ECO:0000313" key="1">
    <source>
        <dbReference type="EMBL" id="EDY16724.1"/>
    </source>
</evidence>
<accession>B4DA97</accession>
<sequence>MGGAAEAGGGGGAGGAVLNYKHVQNFSGGVCSFWSAKRVIERHGREGVALLFADVLMEDEDLYRFNAEASKFLGVPIIRISKEMTPWELFAERGMIGNSRHPICSILLKREPLDLWRREHCLEFTTTLYIGIDWTEEHRLRDMRQRMPTWRIEAPMCEEPLWDKCRMLDELRAIGIEPPRLYSFGFPHNNCGGFCVKAGQAQFAQLLKRMPERYRWHEEQEEKLRAQVGDFSVLTDRRGDGKKKPLTLKTFRERIEAGESFDRHDWGGCGCALSFSEP</sequence>
<dbReference type="SMR" id="B4DA97"/>
<evidence type="ECO:0000313" key="2">
    <source>
        <dbReference type="Proteomes" id="UP000005824"/>
    </source>
</evidence>
<dbReference type="InterPro" id="IPR014729">
    <property type="entry name" value="Rossmann-like_a/b/a_fold"/>
</dbReference>
<reference evidence="1 2" key="1">
    <citation type="journal article" date="2011" name="J. Bacteriol.">
        <title>Genome sequence of Chthoniobacter flavus Ellin428, an aerobic heterotrophic soil bacterium.</title>
        <authorList>
            <person name="Kant R."/>
            <person name="van Passel M.W."/>
            <person name="Palva A."/>
            <person name="Lucas S."/>
            <person name="Lapidus A."/>
            <person name="Glavina Del Rio T."/>
            <person name="Dalin E."/>
            <person name="Tice H."/>
            <person name="Bruce D."/>
            <person name="Goodwin L."/>
            <person name="Pitluck S."/>
            <person name="Larimer F.W."/>
            <person name="Land M.L."/>
            <person name="Hauser L."/>
            <person name="Sangwan P."/>
            <person name="de Vos W.M."/>
            <person name="Janssen P.H."/>
            <person name="Smidt H."/>
        </authorList>
    </citation>
    <scope>NUCLEOTIDE SEQUENCE [LARGE SCALE GENOMIC DNA]</scope>
    <source>
        <strain evidence="1 2">Ellin428</strain>
    </source>
</reference>
<evidence type="ECO:0008006" key="3">
    <source>
        <dbReference type="Google" id="ProtNLM"/>
    </source>
</evidence>
<gene>
    <name evidence="1" type="ORF">CfE428DRAFT_5837</name>
</gene>
<dbReference type="InParanoid" id="B4DA97"/>
<protein>
    <recommendedName>
        <fullName evidence="3">Phosphoadenosine phosphosulphate reductase domain-containing protein</fullName>
    </recommendedName>
</protein>
<organism evidence="1 2">
    <name type="scientific">Chthoniobacter flavus Ellin428</name>
    <dbReference type="NCBI Taxonomy" id="497964"/>
    <lineage>
        <taxon>Bacteria</taxon>
        <taxon>Pseudomonadati</taxon>
        <taxon>Verrucomicrobiota</taxon>
        <taxon>Spartobacteria</taxon>
        <taxon>Chthoniobacterales</taxon>
        <taxon>Chthoniobacteraceae</taxon>
        <taxon>Chthoniobacter</taxon>
    </lineage>
</organism>
<dbReference type="eggNOG" id="COG0175">
    <property type="taxonomic scope" value="Bacteria"/>
</dbReference>
<dbReference type="SUPFAM" id="SSF52402">
    <property type="entry name" value="Adenine nucleotide alpha hydrolases-like"/>
    <property type="match status" value="1"/>
</dbReference>
<proteinExistence type="predicted"/>